<dbReference type="NCBIfam" id="TIGR00634">
    <property type="entry name" value="recN"/>
    <property type="match status" value="1"/>
</dbReference>
<dbReference type="PANTHER" id="PTHR11059:SF0">
    <property type="entry name" value="DNA REPAIR PROTEIN RECN"/>
    <property type="match status" value="1"/>
</dbReference>
<dbReference type="GO" id="GO:0043590">
    <property type="term" value="C:bacterial nucleoid"/>
    <property type="evidence" value="ECO:0007669"/>
    <property type="project" value="TreeGrafter"/>
</dbReference>
<comment type="function">
    <text evidence="8">May be involved in recombinational repair of damaged DNA.</text>
</comment>
<dbReference type="Gene3D" id="3.40.50.300">
    <property type="entry name" value="P-loop containing nucleotide triphosphate hydrolases"/>
    <property type="match status" value="2"/>
</dbReference>
<evidence type="ECO:0000313" key="10">
    <source>
        <dbReference type="EMBL" id="MBG0740577.1"/>
    </source>
</evidence>
<dbReference type="InterPro" id="IPR004604">
    <property type="entry name" value="DNA_recomb/repair_RecN"/>
</dbReference>
<evidence type="ECO:0000256" key="6">
    <source>
        <dbReference type="ARBA" id="ARBA00023204"/>
    </source>
</evidence>
<organism evidence="10 11">
    <name type="scientific">Arthrobacter terrae</name>
    <dbReference type="NCBI Taxonomy" id="2935737"/>
    <lineage>
        <taxon>Bacteria</taxon>
        <taxon>Bacillati</taxon>
        <taxon>Actinomycetota</taxon>
        <taxon>Actinomycetes</taxon>
        <taxon>Micrococcales</taxon>
        <taxon>Micrococcaceae</taxon>
        <taxon>Arthrobacter</taxon>
    </lineage>
</organism>
<dbReference type="EMBL" id="JADNYM010000018">
    <property type="protein sequence ID" value="MBG0740577.1"/>
    <property type="molecule type" value="Genomic_DNA"/>
</dbReference>
<feature type="region of interest" description="Disordered" evidence="9">
    <location>
        <begin position="89"/>
        <end position="114"/>
    </location>
</feature>
<dbReference type="GO" id="GO:0005524">
    <property type="term" value="F:ATP binding"/>
    <property type="evidence" value="ECO:0007669"/>
    <property type="project" value="UniProtKB-KW"/>
</dbReference>
<dbReference type="RefSeq" id="WP_196397511.1">
    <property type="nucleotide sequence ID" value="NZ_JADNYM010000018.1"/>
</dbReference>
<dbReference type="Proteomes" id="UP000655366">
    <property type="component" value="Unassembled WGS sequence"/>
</dbReference>
<keyword evidence="5" id="KW-0067">ATP-binding</keyword>
<evidence type="ECO:0000256" key="5">
    <source>
        <dbReference type="ARBA" id="ARBA00022840"/>
    </source>
</evidence>
<sequence>MIEEIRIRDLGVIAEATLPLGPGLSVVSGETGAGKTMVVTAVGLLLGARSDAGAVRTGAKSASAEASVRLPLGHRALARALEAGADIDEFDAGGTGSGGESGTSGQGGSGGSDSDAGKAFAGLVLARTVGADGRSRAHVGGRLAPVGVLTELGEQLVAVHGQSDQIRLKSNAAQRDALDRFAGDFQKTFAAGLEQYRTLFRRWQHAQTELEELRHNGRERLREAEALRLALAEIDEVDPQAGEDDVLKAESIKLANLEELRLASQQAREALITDDFGAGADATTLVDTAKRLLEGVADHDEELGSAAARLTEAGIILADIARDLAGYSTSLDSDGPGRLAEVEDRRGALAVLVRKYAPSVDGVLTWAEESRVRLDELQDDSGRIEALETEVAAAAVELAALSARLTASRTKAAAELSRRVSAELTALAMPDAKLVIDISAASAPGINGADEIVFLLQPHTGAAPRPLGKGASGGELSRVMLAIEVVLAAVDPVPTFVFDEVDAGVGGKAAVEIGRRLAMLAKHVQVLVVTHLPQVAAFADQHIRVIKTSGGGFTSSDVTLLDDAGRVRELARMLAGQEDSATAQAHARELLDEARSGR</sequence>
<reference evidence="10 11" key="1">
    <citation type="submission" date="2020-11" db="EMBL/GenBank/DDBJ databases">
        <title>Arthrobacter antarcticus sp. nov., isolated from Antarctic Soil.</title>
        <authorList>
            <person name="Li J."/>
        </authorList>
    </citation>
    <scope>NUCLEOTIDE SEQUENCE [LARGE SCALE GENOMIC DNA]</scope>
    <source>
        <strain evidence="10 11">Z1-20</strain>
    </source>
</reference>
<evidence type="ECO:0000256" key="3">
    <source>
        <dbReference type="ARBA" id="ARBA00022741"/>
    </source>
</evidence>
<proteinExistence type="inferred from homology"/>
<evidence type="ECO:0000256" key="7">
    <source>
        <dbReference type="ARBA" id="ARBA00033408"/>
    </source>
</evidence>
<dbReference type="AlphaFoldDB" id="A0A931GBB8"/>
<evidence type="ECO:0000256" key="1">
    <source>
        <dbReference type="ARBA" id="ARBA00009441"/>
    </source>
</evidence>
<evidence type="ECO:0000256" key="8">
    <source>
        <dbReference type="PIRNR" id="PIRNR003128"/>
    </source>
</evidence>
<keyword evidence="3" id="KW-0547">Nucleotide-binding</keyword>
<gene>
    <name evidence="10" type="primary">recN</name>
    <name evidence="10" type="ORF">IV500_14440</name>
</gene>
<dbReference type="GO" id="GO:0006310">
    <property type="term" value="P:DNA recombination"/>
    <property type="evidence" value="ECO:0007669"/>
    <property type="project" value="InterPro"/>
</dbReference>
<keyword evidence="11" id="KW-1185">Reference proteome</keyword>
<comment type="caution">
    <text evidence="10">The sequence shown here is derived from an EMBL/GenBank/DDBJ whole genome shotgun (WGS) entry which is preliminary data.</text>
</comment>
<dbReference type="InterPro" id="IPR027417">
    <property type="entry name" value="P-loop_NTPase"/>
</dbReference>
<keyword evidence="6 8" id="KW-0234">DNA repair</keyword>
<keyword evidence="4 8" id="KW-0227">DNA damage</keyword>
<dbReference type="SUPFAM" id="SSF52540">
    <property type="entry name" value="P-loop containing nucleoside triphosphate hydrolases"/>
    <property type="match status" value="1"/>
</dbReference>
<feature type="compositionally biased region" description="Gly residues" evidence="9">
    <location>
        <begin position="93"/>
        <end position="111"/>
    </location>
</feature>
<dbReference type="GO" id="GO:0009432">
    <property type="term" value="P:SOS response"/>
    <property type="evidence" value="ECO:0007669"/>
    <property type="project" value="TreeGrafter"/>
</dbReference>
<evidence type="ECO:0000256" key="9">
    <source>
        <dbReference type="SAM" id="MobiDB-lite"/>
    </source>
</evidence>
<dbReference type="PIRSF" id="PIRSF003128">
    <property type="entry name" value="RecN"/>
    <property type="match status" value="1"/>
</dbReference>
<dbReference type="FunFam" id="3.40.50.300:FF:000356">
    <property type="entry name" value="DNA repair protein RecN"/>
    <property type="match status" value="1"/>
</dbReference>
<evidence type="ECO:0000256" key="2">
    <source>
        <dbReference type="ARBA" id="ARBA00021315"/>
    </source>
</evidence>
<dbReference type="GO" id="GO:0006281">
    <property type="term" value="P:DNA repair"/>
    <property type="evidence" value="ECO:0007669"/>
    <property type="project" value="UniProtKB-KW"/>
</dbReference>
<name>A0A931GBB8_9MICC</name>
<comment type="similarity">
    <text evidence="1 8">Belongs to the RecN family.</text>
</comment>
<accession>A0A931GBB8</accession>
<evidence type="ECO:0000256" key="4">
    <source>
        <dbReference type="ARBA" id="ARBA00022763"/>
    </source>
</evidence>
<protein>
    <recommendedName>
        <fullName evidence="2 8">DNA repair protein RecN</fullName>
    </recommendedName>
    <alternativeName>
        <fullName evidence="7 8">Recombination protein N</fullName>
    </alternativeName>
</protein>
<dbReference type="PANTHER" id="PTHR11059">
    <property type="entry name" value="DNA REPAIR PROTEIN RECN"/>
    <property type="match status" value="1"/>
</dbReference>
<dbReference type="CDD" id="cd03241">
    <property type="entry name" value="ABC_RecN"/>
    <property type="match status" value="1"/>
</dbReference>
<evidence type="ECO:0000313" key="11">
    <source>
        <dbReference type="Proteomes" id="UP000655366"/>
    </source>
</evidence>